<reference evidence="2" key="2">
    <citation type="submission" date="2020-09" db="EMBL/GenBank/DDBJ databases">
        <authorList>
            <person name="Sun Q."/>
            <person name="Kim S."/>
        </authorList>
    </citation>
    <scope>NUCLEOTIDE SEQUENCE</scope>
    <source>
        <strain evidence="2">KCTC 22169</strain>
    </source>
</reference>
<dbReference type="RefSeq" id="WP_189611489.1">
    <property type="nucleotide sequence ID" value="NZ_BMXR01000010.1"/>
</dbReference>
<protein>
    <recommendedName>
        <fullName evidence="4">Phosphate ABC transporter substrate-binding protein</fullName>
    </recommendedName>
</protein>
<name>A0A918KJC6_9GAMM</name>
<evidence type="ECO:0008006" key="4">
    <source>
        <dbReference type="Google" id="ProtNLM"/>
    </source>
</evidence>
<keyword evidence="3" id="KW-1185">Reference proteome</keyword>
<comment type="caution">
    <text evidence="2">The sequence shown here is derived from an EMBL/GenBank/DDBJ whole genome shotgun (WGS) entry which is preliminary data.</text>
</comment>
<dbReference type="SUPFAM" id="SSF53850">
    <property type="entry name" value="Periplasmic binding protein-like II"/>
    <property type="match status" value="1"/>
</dbReference>
<dbReference type="EMBL" id="BMXR01000010">
    <property type="protein sequence ID" value="GGX66058.1"/>
    <property type="molecule type" value="Genomic_DNA"/>
</dbReference>
<organism evidence="2 3">
    <name type="scientific">Saccharospirillum salsuginis</name>
    <dbReference type="NCBI Taxonomy" id="418750"/>
    <lineage>
        <taxon>Bacteria</taxon>
        <taxon>Pseudomonadati</taxon>
        <taxon>Pseudomonadota</taxon>
        <taxon>Gammaproteobacteria</taxon>
        <taxon>Oceanospirillales</taxon>
        <taxon>Saccharospirillaceae</taxon>
        <taxon>Saccharospirillum</taxon>
    </lineage>
</organism>
<accession>A0A918KJC6</accession>
<dbReference type="AlphaFoldDB" id="A0A918KJC6"/>
<dbReference type="Proteomes" id="UP000626148">
    <property type="component" value="Unassembled WGS sequence"/>
</dbReference>
<proteinExistence type="predicted"/>
<feature type="chain" id="PRO_5037711268" description="Phosphate ABC transporter substrate-binding protein" evidence="1">
    <location>
        <begin position="26"/>
        <end position="144"/>
    </location>
</feature>
<evidence type="ECO:0000256" key="1">
    <source>
        <dbReference type="SAM" id="SignalP"/>
    </source>
</evidence>
<feature type="signal peptide" evidence="1">
    <location>
        <begin position="1"/>
        <end position="25"/>
    </location>
</feature>
<gene>
    <name evidence="2" type="ORF">GCM10007392_37110</name>
</gene>
<sequence>MMNVINKTIQGLVLASLMLMTPVFADMVVIVHPSNDNPITQDFLKNLYLGKTQTFEDGSRAKPLDLSPGDDLRQTFLRIAVEQKPVQYRRHWSKALFTGGGEPPEEVTSQRQVIEMIAENPDMIGYVDAELLDDRVKSVLRVRM</sequence>
<reference evidence="2" key="1">
    <citation type="journal article" date="2014" name="Int. J. Syst. Evol. Microbiol.">
        <title>Complete genome sequence of Corynebacterium casei LMG S-19264T (=DSM 44701T), isolated from a smear-ripened cheese.</title>
        <authorList>
            <consortium name="US DOE Joint Genome Institute (JGI-PGF)"/>
            <person name="Walter F."/>
            <person name="Albersmeier A."/>
            <person name="Kalinowski J."/>
            <person name="Ruckert C."/>
        </authorList>
    </citation>
    <scope>NUCLEOTIDE SEQUENCE</scope>
    <source>
        <strain evidence="2">KCTC 22169</strain>
    </source>
</reference>
<evidence type="ECO:0000313" key="2">
    <source>
        <dbReference type="EMBL" id="GGX66058.1"/>
    </source>
</evidence>
<dbReference type="Gene3D" id="3.40.190.10">
    <property type="entry name" value="Periplasmic binding protein-like II"/>
    <property type="match status" value="1"/>
</dbReference>
<evidence type="ECO:0000313" key="3">
    <source>
        <dbReference type="Proteomes" id="UP000626148"/>
    </source>
</evidence>
<keyword evidence="1" id="KW-0732">Signal</keyword>